<gene>
    <name evidence="2" type="ORF">ACFQ4B_10335</name>
</gene>
<organism evidence="2 3">
    <name type="scientific">Paenibacillus vulneris</name>
    <dbReference type="NCBI Taxonomy" id="1133364"/>
    <lineage>
        <taxon>Bacteria</taxon>
        <taxon>Bacillati</taxon>
        <taxon>Bacillota</taxon>
        <taxon>Bacilli</taxon>
        <taxon>Bacillales</taxon>
        <taxon>Paenibacillaceae</taxon>
        <taxon>Paenibacillus</taxon>
    </lineage>
</organism>
<dbReference type="Pfam" id="PF04734">
    <property type="entry name" value="Ceramidase_alk"/>
    <property type="match status" value="1"/>
</dbReference>
<evidence type="ECO:0000259" key="1">
    <source>
        <dbReference type="Pfam" id="PF04734"/>
    </source>
</evidence>
<protein>
    <submittedName>
        <fullName evidence="2">Neutral/alkaline non-lysosomal ceramidase N-terminal domain-containing protein</fullName>
    </submittedName>
</protein>
<comment type="caution">
    <text evidence="2">The sequence shown here is derived from an EMBL/GenBank/DDBJ whole genome shotgun (WGS) entry which is preliminary data.</text>
</comment>
<dbReference type="EMBL" id="JBHTLU010000013">
    <property type="protein sequence ID" value="MFD1220519.1"/>
    <property type="molecule type" value="Genomic_DNA"/>
</dbReference>
<dbReference type="RefSeq" id="WP_345587152.1">
    <property type="nucleotide sequence ID" value="NZ_BAABJG010000006.1"/>
</dbReference>
<keyword evidence="3" id="KW-1185">Reference proteome</keyword>
<evidence type="ECO:0000313" key="3">
    <source>
        <dbReference type="Proteomes" id="UP001597180"/>
    </source>
</evidence>
<sequence length="431" mass="47666">MTRSLHLGTAKVDITPAMPVPLAGFAHRTGTFEQIAQPLYARIHCLQQSRVSGSKITVLLVSADLIWWGSDLVNRLSPKLRERYGLDSVLLHATHNHSGPQTSACFTDALGRPDPGYLLELERRLESGIEQALQSMEPVMMERGTGQCRIGLNRRKDIDGHIEMAPNENGPVDPEVTVIRFRTPDGRTKGLFVHYTCHPTTTGDNEISPEYCGAALERIEQALGSGVTGAFLQGCCGDIRPALVQDGQFYRGHRMEVERFGSWLCEEALRICCQPMNELAPALLPSHTLVLPLPFQSVPTVEELEEQAKLADIQGERARLLLGQATRRQGSIPLEITRLTLAKELSLITFNAEMVVDYGLFVKKASRGTMLPLGYTNGMIGYVPTAEQLEQGGYESHGSVPYFGLQAPFQPQIESLIRNALDQEIREEIEP</sequence>
<feature type="domain" description="Neutral/alkaline non-lysosomal ceramidase N-terminal" evidence="1">
    <location>
        <begin position="7"/>
        <end position="243"/>
    </location>
</feature>
<name>A0ABW3UM12_9BACL</name>
<dbReference type="InterPro" id="IPR031329">
    <property type="entry name" value="NEUT/ALK_ceramidase_N"/>
</dbReference>
<reference evidence="3" key="1">
    <citation type="journal article" date="2019" name="Int. J. Syst. Evol. Microbiol.">
        <title>The Global Catalogue of Microorganisms (GCM) 10K type strain sequencing project: providing services to taxonomists for standard genome sequencing and annotation.</title>
        <authorList>
            <consortium name="The Broad Institute Genomics Platform"/>
            <consortium name="The Broad Institute Genome Sequencing Center for Infectious Disease"/>
            <person name="Wu L."/>
            <person name="Ma J."/>
        </authorList>
    </citation>
    <scope>NUCLEOTIDE SEQUENCE [LARGE SCALE GENOMIC DNA]</scope>
    <source>
        <strain evidence="3">CCUG 53270</strain>
    </source>
</reference>
<accession>A0ABW3UM12</accession>
<dbReference type="Proteomes" id="UP001597180">
    <property type="component" value="Unassembled WGS sequence"/>
</dbReference>
<evidence type="ECO:0000313" key="2">
    <source>
        <dbReference type="EMBL" id="MFD1220519.1"/>
    </source>
</evidence>
<proteinExistence type="predicted"/>